<dbReference type="EMBL" id="JABFUD020000002">
    <property type="protein sequence ID" value="KAI5082843.1"/>
    <property type="molecule type" value="Genomic_DNA"/>
</dbReference>
<reference evidence="5" key="1">
    <citation type="submission" date="2021-01" db="EMBL/GenBank/DDBJ databases">
        <title>Adiantum capillus-veneris genome.</title>
        <authorList>
            <person name="Fang Y."/>
            <person name="Liao Q."/>
        </authorList>
    </citation>
    <scope>NUCLEOTIDE SEQUENCE</scope>
    <source>
        <strain evidence="5">H3</strain>
        <tissue evidence="5">Leaf</tissue>
    </source>
</reference>
<gene>
    <name evidence="5" type="ORF">GOP47_0002586</name>
</gene>
<dbReference type="AlphaFoldDB" id="A0A9D4VAV6"/>
<feature type="compositionally biased region" description="Polar residues" evidence="4">
    <location>
        <begin position="1070"/>
        <end position="1084"/>
    </location>
</feature>
<feature type="region of interest" description="Disordered" evidence="4">
    <location>
        <begin position="606"/>
        <end position="634"/>
    </location>
</feature>
<feature type="coiled-coil region" evidence="3">
    <location>
        <begin position="825"/>
        <end position="908"/>
    </location>
</feature>
<keyword evidence="6" id="KW-1185">Reference proteome</keyword>
<name>A0A9D4VAV6_ADICA</name>
<feature type="region of interest" description="Disordered" evidence="4">
    <location>
        <begin position="407"/>
        <end position="429"/>
    </location>
</feature>
<evidence type="ECO:0000256" key="3">
    <source>
        <dbReference type="SAM" id="Coils"/>
    </source>
</evidence>
<evidence type="ECO:0000313" key="5">
    <source>
        <dbReference type="EMBL" id="KAI5082843.1"/>
    </source>
</evidence>
<feature type="region of interest" description="Disordered" evidence="4">
    <location>
        <begin position="984"/>
        <end position="1007"/>
    </location>
</feature>
<feature type="compositionally biased region" description="Low complexity" evidence="4">
    <location>
        <begin position="1113"/>
        <end position="1124"/>
    </location>
</feature>
<proteinExistence type="inferred from homology"/>
<feature type="compositionally biased region" description="Polar residues" evidence="4">
    <location>
        <begin position="617"/>
        <end position="626"/>
    </location>
</feature>
<dbReference type="PANTHER" id="PTHR31580:SF4">
    <property type="entry name" value="FILAMENT-LIKE PLANT PROTEIN 6"/>
    <property type="match status" value="1"/>
</dbReference>
<feature type="region of interest" description="Disordered" evidence="4">
    <location>
        <begin position="298"/>
        <end position="323"/>
    </location>
</feature>
<dbReference type="Pfam" id="PF05911">
    <property type="entry name" value="FPP"/>
    <property type="match status" value="1"/>
</dbReference>
<comment type="similarity">
    <text evidence="1">Belongs to the FPP family.</text>
</comment>
<feature type="region of interest" description="Disordered" evidence="4">
    <location>
        <begin position="1022"/>
        <end position="1156"/>
    </location>
</feature>
<sequence>MAERRSWPWKKKITEKLASAALEFKQGNEQLDLRIDLKDHAAGMTPLQQAEAKIRILSEQLTAKDEVVLQHARVAEEAVSGWEKAESEAAAVREQLDAETQKILATEDRVAHLDGALKECMRQLRHVREQQELKLHEAIVKKTQEWEETRSEMEAKMAKLASELLEAEAEKTAINKLLQERAKAIKEAKEGRSIAEEDVKLLQVKLETAEKDQNKWKYELHVLSKELQIRNEELEYNKKASEAANKQHLENVKKVAKLETECQRLRLLVRKKLPGPAAISQMRLEVEALGIVPSMQVERGRRMSPSRRSKNSTWKPDRGDIPWMMGGDVDEEQFLAMAEENKALREALNKSNIELEAARMLCVHKASKLSAAEEQLENVSTVSSYHGLPRVKHSSMDGFTCSAVVESSQDPSVASVSEDGGPENDSSCAEPWATARISELFHFHKAKGSSLTSPMLNSSCDLMDDFAEMEKLASMPPDDDRVSISMDASKEQLRAVDGQTNLSKDFSTSGERMKSLCKSCGELRSKLSVAENELNVVRLQRLSARAALLSIEKRLTATLQGGEPSPLTDALDEVRAALSEVGITESKSPLEMTTCSDRPCLEMEPAEVRDTRVWSPSDLSSCQSDESTSKQDGPLATVKVNNVGRELIAAMHKVACLIDSLSQVDFDALNSEGHAQGEREDSSGRHEDSFKQWRSSDVNSCVQSLVTLCDGVLQGKVDMMDFLVEITSALDWLVSYLFSMPNMVHETTAMRRQLGLDRHSVVIHDSQTSDNIPTYSNGTAAHLHSSMSGTSTRNEQESPMNSFDGHLMKQFSQLKADKDKGDEKLRLLMLEVEALTSQLEESRLAVSNLQGSLTSAVDSKGSLTAELESLVSAKNSLESELLDARDDIKRLEERAQSLEVQLQDETQCRKDIEAMYQDLMGRQSCSTMEKREVNVTRGDLDLATEESAAKIKKDQEIAAAAEKLAECQQTILALGKQLKDLGLPTNGGEESPALRLSPYKSPISEHRSHSMCDQLPSMYGGGMDSANTSPIGFYQPIGEEEDSSFSDERSRTASSRHGSLRGLGDGRHGTVSSYGGYSDTTHTGPSCEALLSPDRSQGLSRGKGFISPDFQDSPPSRRTSSLPSKDLALTSPGRSPARFLSIRRRGGDANNNKLDVSAAEKHANGFTRFFSRNKASR</sequence>
<keyword evidence="2 3" id="KW-0175">Coiled coil</keyword>
<feature type="coiled-coil region" evidence="3">
    <location>
        <begin position="47"/>
        <end position="109"/>
    </location>
</feature>
<dbReference type="InterPro" id="IPR008587">
    <property type="entry name" value="FPP_plant"/>
</dbReference>
<accession>A0A9D4VAV6</accession>
<evidence type="ECO:0000256" key="4">
    <source>
        <dbReference type="SAM" id="MobiDB-lite"/>
    </source>
</evidence>
<comment type="caution">
    <text evidence="5">The sequence shown here is derived from an EMBL/GenBank/DDBJ whole genome shotgun (WGS) entry which is preliminary data.</text>
</comment>
<protein>
    <submittedName>
        <fullName evidence="5">Uncharacterized protein</fullName>
    </submittedName>
</protein>
<dbReference type="PANTHER" id="PTHR31580">
    <property type="entry name" value="FILAMENT-LIKE PLANT PROTEIN 4"/>
    <property type="match status" value="1"/>
</dbReference>
<feature type="coiled-coil region" evidence="3">
    <location>
        <begin position="143"/>
        <end position="251"/>
    </location>
</feature>
<evidence type="ECO:0000256" key="1">
    <source>
        <dbReference type="ARBA" id="ARBA00005921"/>
    </source>
</evidence>
<dbReference type="Proteomes" id="UP000886520">
    <property type="component" value="Chromosome 3"/>
</dbReference>
<organism evidence="5 6">
    <name type="scientific">Adiantum capillus-veneris</name>
    <name type="common">Maidenhair fern</name>
    <dbReference type="NCBI Taxonomy" id="13818"/>
    <lineage>
        <taxon>Eukaryota</taxon>
        <taxon>Viridiplantae</taxon>
        <taxon>Streptophyta</taxon>
        <taxon>Embryophyta</taxon>
        <taxon>Tracheophyta</taxon>
        <taxon>Polypodiopsida</taxon>
        <taxon>Polypodiidae</taxon>
        <taxon>Polypodiales</taxon>
        <taxon>Pteridineae</taxon>
        <taxon>Pteridaceae</taxon>
        <taxon>Vittarioideae</taxon>
        <taxon>Adiantum</taxon>
    </lineage>
</organism>
<dbReference type="OrthoDB" id="1917992at2759"/>
<evidence type="ECO:0000313" key="6">
    <source>
        <dbReference type="Proteomes" id="UP000886520"/>
    </source>
</evidence>
<evidence type="ECO:0000256" key="2">
    <source>
        <dbReference type="ARBA" id="ARBA00023054"/>
    </source>
</evidence>